<evidence type="ECO:0000259" key="3">
    <source>
        <dbReference type="PROSITE" id="PS50110"/>
    </source>
</evidence>
<dbReference type="SUPFAM" id="SSF52172">
    <property type="entry name" value="CheY-like"/>
    <property type="match status" value="1"/>
</dbReference>
<dbReference type="InterPro" id="IPR001789">
    <property type="entry name" value="Sig_transdc_resp-reg_receiver"/>
</dbReference>
<dbReference type="Gene3D" id="1.10.10.60">
    <property type="entry name" value="Homeodomain-like"/>
    <property type="match status" value="1"/>
</dbReference>
<comment type="caution">
    <text evidence="4">The sequence shown here is derived from an EMBL/GenBank/DDBJ whole genome shotgun (WGS) entry which is preliminary data.</text>
</comment>
<keyword evidence="5" id="KW-1185">Reference proteome</keyword>
<evidence type="ECO:0000256" key="1">
    <source>
        <dbReference type="ARBA" id="ARBA00022553"/>
    </source>
</evidence>
<dbReference type="SMART" id="SM00448">
    <property type="entry name" value="REC"/>
    <property type="match status" value="1"/>
</dbReference>
<keyword evidence="1 2" id="KW-0597">Phosphoprotein</keyword>
<dbReference type="PRINTS" id="PR01590">
    <property type="entry name" value="HTHFIS"/>
</dbReference>
<dbReference type="InterPro" id="IPR009057">
    <property type="entry name" value="Homeodomain-like_sf"/>
</dbReference>
<dbReference type="InterPro" id="IPR050595">
    <property type="entry name" value="Bact_response_regulator"/>
</dbReference>
<sequence length="179" mass="19713">MTAATDRLLIIDDDQAFAELLKRRLERHGFQAELAVDGAEALGKAQQFKPSHILLDMKLGDDSGLQLLPNLRQLAPAARLVLLTGYASVTTAVQAMKLGADDYLSKPVDSAALLVALRGQNPATETTAVDEMMSPERAEWEHIQRVLALHQGNVSAAARAMNMHRRTLQRKLQKRPVKQ</sequence>
<dbReference type="SUPFAM" id="SSF46689">
    <property type="entry name" value="Homeodomain-like"/>
    <property type="match status" value="1"/>
</dbReference>
<evidence type="ECO:0000256" key="2">
    <source>
        <dbReference type="PROSITE-ProRule" id="PRU00169"/>
    </source>
</evidence>
<protein>
    <submittedName>
        <fullName evidence="4">Response regulator</fullName>
    </submittedName>
</protein>
<feature type="modified residue" description="4-aspartylphosphate" evidence="2">
    <location>
        <position position="56"/>
    </location>
</feature>
<dbReference type="Gene3D" id="3.40.50.2300">
    <property type="match status" value="1"/>
</dbReference>
<dbReference type="GO" id="GO:0043565">
    <property type="term" value="F:sequence-specific DNA binding"/>
    <property type="evidence" value="ECO:0007669"/>
    <property type="project" value="InterPro"/>
</dbReference>
<dbReference type="PANTHER" id="PTHR44591:SF3">
    <property type="entry name" value="RESPONSE REGULATORY DOMAIN-CONTAINING PROTEIN"/>
    <property type="match status" value="1"/>
</dbReference>
<dbReference type="Pfam" id="PF02954">
    <property type="entry name" value="HTH_8"/>
    <property type="match status" value="1"/>
</dbReference>
<dbReference type="Proteomes" id="UP000638014">
    <property type="component" value="Unassembled WGS sequence"/>
</dbReference>
<proteinExistence type="predicted"/>
<dbReference type="Pfam" id="PF00072">
    <property type="entry name" value="Response_reg"/>
    <property type="match status" value="1"/>
</dbReference>
<dbReference type="CDD" id="cd17563">
    <property type="entry name" value="REC_RegA-like"/>
    <property type="match status" value="1"/>
</dbReference>
<gene>
    <name evidence="4" type="ORF">IC617_01460</name>
</gene>
<dbReference type="EMBL" id="JACXAF010000001">
    <property type="protein sequence ID" value="MBD1388085.1"/>
    <property type="molecule type" value="Genomic_DNA"/>
</dbReference>
<feature type="domain" description="Response regulatory" evidence="3">
    <location>
        <begin position="7"/>
        <end position="121"/>
    </location>
</feature>
<reference evidence="4" key="1">
    <citation type="submission" date="2020-09" db="EMBL/GenBank/DDBJ databases">
        <title>A novel bacterium of genus Neiella, isolated from South China Sea.</title>
        <authorList>
            <person name="Huang H."/>
            <person name="Mo K."/>
            <person name="Hu Y."/>
        </authorList>
    </citation>
    <scope>NUCLEOTIDE SEQUENCE</scope>
    <source>
        <strain evidence="4">HB171785</strain>
    </source>
</reference>
<dbReference type="InterPro" id="IPR002197">
    <property type="entry name" value="HTH_Fis"/>
</dbReference>
<evidence type="ECO:0000313" key="5">
    <source>
        <dbReference type="Proteomes" id="UP000638014"/>
    </source>
</evidence>
<dbReference type="GO" id="GO:0000160">
    <property type="term" value="P:phosphorelay signal transduction system"/>
    <property type="evidence" value="ECO:0007669"/>
    <property type="project" value="InterPro"/>
</dbReference>
<dbReference type="InterPro" id="IPR011006">
    <property type="entry name" value="CheY-like_superfamily"/>
</dbReference>
<dbReference type="AlphaFoldDB" id="A0A8J6QF39"/>
<evidence type="ECO:0000313" key="4">
    <source>
        <dbReference type="EMBL" id="MBD1388085.1"/>
    </source>
</evidence>
<dbReference type="RefSeq" id="WP_191143200.1">
    <property type="nucleotide sequence ID" value="NZ_JACXAF010000001.1"/>
</dbReference>
<accession>A0A8J6QF39</accession>
<dbReference type="PANTHER" id="PTHR44591">
    <property type="entry name" value="STRESS RESPONSE REGULATOR PROTEIN 1"/>
    <property type="match status" value="1"/>
</dbReference>
<name>A0A8J6QF39_9GAMM</name>
<dbReference type="PROSITE" id="PS50110">
    <property type="entry name" value="RESPONSE_REGULATORY"/>
    <property type="match status" value="1"/>
</dbReference>
<organism evidence="4 5">
    <name type="scientific">Neiella litorisoli</name>
    <dbReference type="NCBI Taxonomy" id="2771431"/>
    <lineage>
        <taxon>Bacteria</taxon>
        <taxon>Pseudomonadati</taxon>
        <taxon>Pseudomonadota</taxon>
        <taxon>Gammaproteobacteria</taxon>
        <taxon>Alteromonadales</taxon>
        <taxon>Echinimonadaceae</taxon>
        <taxon>Neiella</taxon>
    </lineage>
</organism>